<dbReference type="Proteomes" id="UP000185999">
    <property type="component" value="Unassembled WGS sequence"/>
</dbReference>
<keyword evidence="3" id="KW-1185">Reference proteome</keyword>
<feature type="signal peptide" evidence="1">
    <location>
        <begin position="1"/>
        <end position="20"/>
    </location>
</feature>
<dbReference type="EMBL" id="FTOE01000007">
    <property type="protein sequence ID" value="SIS90728.1"/>
    <property type="molecule type" value="Genomic_DNA"/>
</dbReference>
<dbReference type="OrthoDB" id="5819337at2"/>
<evidence type="ECO:0008006" key="4">
    <source>
        <dbReference type="Google" id="ProtNLM"/>
    </source>
</evidence>
<protein>
    <recommendedName>
        <fullName evidence="4">Heavy-metal-binding</fullName>
    </recommendedName>
</protein>
<keyword evidence="1" id="KW-0732">Signal</keyword>
<proteinExistence type="predicted"/>
<sequence>MYIKLVSCAAFIVFFLSGCASVSSSSVPHVSESKRVSGQIYMTTATVPESVGYRVIGHVKANDRQGYGSVQSLYPLLAEEARKVGANAVINVKGGRTVAAFSWAAPFVGGIAIEIDDVNKLKAYGAKVE</sequence>
<evidence type="ECO:0000313" key="2">
    <source>
        <dbReference type="EMBL" id="SIS90728.1"/>
    </source>
</evidence>
<accession>A0A1N7MXI5</accession>
<dbReference type="AlphaFoldDB" id="A0A1N7MXI5"/>
<feature type="chain" id="PRO_5009943547" description="Heavy-metal-binding" evidence="1">
    <location>
        <begin position="21"/>
        <end position="129"/>
    </location>
</feature>
<gene>
    <name evidence="2" type="ORF">SAMN05421760_10790</name>
</gene>
<evidence type="ECO:0000313" key="3">
    <source>
        <dbReference type="Proteomes" id="UP000185999"/>
    </source>
</evidence>
<dbReference type="PROSITE" id="PS51257">
    <property type="entry name" value="PROKAR_LIPOPROTEIN"/>
    <property type="match status" value="1"/>
</dbReference>
<name>A0A1N7MXI5_9GAMM</name>
<reference evidence="3" key="1">
    <citation type="submission" date="2017-01" db="EMBL/GenBank/DDBJ databases">
        <authorList>
            <person name="Varghese N."/>
            <person name="Submissions S."/>
        </authorList>
    </citation>
    <scope>NUCLEOTIDE SEQUENCE [LARGE SCALE GENOMIC DNA]</scope>
    <source>
        <strain evidence="3">DSM 22306</strain>
    </source>
</reference>
<dbReference type="RefSeq" id="WP_054340771.1">
    <property type="nucleotide sequence ID" value="NZ_FTOE01000007.1"/>
</dbReference>
<organism evidence="2 3">
    <name type="scientific">Neptunomonas antarctica</name>
    <dbReference type="NCBI Taxonomy" id="619304"/>
    <lineage>
        <taxon>Bacteria</taxon>
        <taxon>Pseudomonadati</taxon>
        <taxon>Pseudomonadota</taxon>
        <taxon>Gammaproteobacteria</taxon>
        <taxon>Oceanospirillales</taxon>
        <taxon>Oceanospirillaceae</taxon>
        <taxon>Neptunomonas</taxon>
    </lineage>
</organism>
<evidence type="ECO:0000256" key="1">
    <source>
        <dbReference type="SAM" id="SignalP"/>
    </source>
</evidence>